<organism evidence="2 3">
    <name type="scientific">Flavobacterium enshiense DK69</name>
    <dbReference type="NCBI Taxonomy" id="1107311"/>
    <lineage>
        <taxon>Bacteria</taxon>
        <taxon>Pseudomonadati</taxon>
        <taxon>Bacteroidota</taxon>
        <taxon>Flavobacteriia</taxon>
        <taxon>Flavobacteriales</taxon>
        <taxon>Flavobacteriaceae</taxon>
        <taxon>Flavobacterium</taxon>
    </lineage>
</organism>
<dbReference type="STRING" id="1107311.Q767_10725"/>
<evidence type="ECO:0000313" key="3">
    <source>
        <dbReference type="Proteomes" id="UP000030149"/>
    </source>
</evidence>
<dbReference type="AlphaFoldDB" id="V6S7H4"/>
<evidence type="ECO:0000313" key="2">
    <source>
        <dbReference type="EMBL" id="KGO95682.1"/>
    </source>
</evidence>
<keyword evidence="3" id="KW-1185">Reference proteome</keyword>
<feature type="compositionally biased region" description="Basic and acidic residues" evidence="1">
    <location>
        <begin position="415"/>
        <end position="439"/>
    </location>
</feature>
<dbReference type="PATRIC" id="fig|1107311.3.peg.1822"/>
<accession>V6S7H4</accession>
<name>V6S7H4_9FLAO</name>
<reference evidence="2 3" key="2">
    <citation type="journal article" date="2015" name="Stand. Genomic Sci.">
        <title>High quality draft genomic sequence of Flavobacterium enshiense DK69(T) and comparison among Flavobacterium genomes.</title>
        <authorList>
            <person name="Zeng Z."/>
            <person name="Chen C."/>
            <person name="Du H."/>
            <person name="Wang G."/>
            <person name="Li M."/>
        </authorList>
    </citation>
    <scope>NUCLEOTIDE SEQUENCE [LARGE SCALE GENOMIC DNA]</scope>
    <source>
        <strain evidence="2 3">DK69</strain>
    </source>
</reference>
<proteinExistence type="predicted"/>
<comment type="caution">
    <text evidence="2">The sequence shown here is derived from an EMBL/GenBank/DDBJ whole genome shotgun (WGS) entry which is preliminary data.</text>
</comment>
<reference evidence="3" key="1">
    <citation type="submission" date="2013-09" db="EMBL/GenBank/DDBJ databases">
        <authorList>
            <person name="Zeng Z."/>
            <person name="Chen C."/>
        </authorList>
    </citation>
    <scope>NUCLEOTIDE SEQUENCE [LARGE SCALE GENOMIC DNA]</scope>
    <source>
        <strain evidence="3">DK69</strain>
    </source>
</reference>
<dbReference type="Gene3D" id="3.30.565.10">
    <property type="entry name" value="Histidine kinase-like ATPase, C-terminal domain"/>
    <property type="match status" value="1"/>
</dbReference>
<gene>
    <name evidence="2" type="ORF">Q767_10725</name>
</gene>
<dbReference type="SUPFAM" id="SSF55874">
    <property type="entry name" value="ATPase domain of HSP90 chaperone/DNA topoisomerase II/histidine kinase"/>
    <property type="match status" value="1"/>
</dbReference>
<dbReference type="Proteomes" id="UP000030149">
    <property type="component" value="Unassembled WGS sequence"/>
</dbReference>
<dbReference type="OrthoDB" id="9813438at2"/>
<protein>
    <recommendedName>
        <fullName evidence="4">ATP-binding protein</fullName>
    </recommendedName>
</protein>
<dbReference type="eggNOG" id="COG0323">
    <property type="taxonomic scope" value="Bacteria"/>
</dbReference>
<evidence type="ECO:0008006" key="4">
    <source>
        <dbReference type="Google" id="ProtNLM"/>
    </source>
</evidence>
<dbReference type="Pfam" id="PF13589">
    <property type="entry name" value="HATPase_c_3"/>
    <property type="match status" value="1"/>
</dbReference>
<sequence length="557" mass="64099">MSNFKSLPINADRICEAISKIGYNPSSAIMDIIDNSFMASAKNILIKIYLKEGMNINNIKNIEKIYVIDDGNGMDESGIKKALELGSDVKYGNNSLSKYGLGLKSAGFSLGKRIEVTSKIVDNAISEKYFLDRDLIKSSGEFGYGVESTDELVTSFLQEYASGTVISFHNLIYTSRISAQKLSEDLSNKAGVFYSEFLEKDGVSFKLQIFDSGNKEIRNKEISPKDLLFWSDALDSFEKEDYDCKKPCKVLDKDFENPIDPSGEKIKIQATIFPKDGMKNFVGFTDEERAKIKEYDVSLKNSGFYFYRNGRLIKWGEKLFLNREFGIRIKVSFQTEHDELFDVDVSKQHLTISEEVETTLNRLITVPRNQSKELFELCDLKIKDSKKHENEGAEFNNTNSALEEDEDESNPVNPEESKKRKELLENSSKDFEEESQPKYEDDESQDTFRRVRYWNGNRDRALWEAGYDTTEGTYVLIDKNHPYYDLVISKKEPESPYRQALEAIFHSLAVGQNQTIEKFYEAESELVLKIFKKFLRSTSHQLDNWVNNNWDLFDNEN</sequence>
<evidence type="ECO:0000256" key="1">
    <source>
        <dbReference type="SAM" id="MobiDB-lite"/>
    </source>
</evidence>
<dbReference type="RefSeq" id="WP_023573843.1">
    <property type="nucleotide sequence ID" value="NZ_AVCS01000013.1"/>
</dbReference>
<dbReference type="InterPro" id="IPR036890">
    <property type="entry name" value="HATPase_C_sf"/>
</dbReference>
<feature type="region of interest" description="Disordered" evidence="1">
    <location>
        <begin position="388"/>
        <end position="444"/>
    </location>
</feature>
<dbReference type="EMBL" id="JRLZ01000009">
    <property type="protein sequence ID" value="KGO95682.1"/>
    <property type="molecule type" value="Genomic_DNA"/>
</dbReference>